<dbReference type="Proteomes" id="UP000705823">
    <property type="component" value="Unassembled WGS sequence"/>
</dbReference>
<protein>
    <submittedName>
        <fullName evidence="3">Uncharacterized protein</fullName>
    </submittedName>
</protein>
<accession>A0A8J8P8X0</accession>
<evidence type="ECO:0000259" key="2">
    <source>
        <dbReference type="Pfam" id="PF24042"/>
    </source>
</evidence>
<reference evidence="3" key="1">
    <citation type="submission" date="2019-02" db="EMBL/GenBank/DDBJ databases">
        <title>Halonotius sp. a new haloarchaeum isolated from saline soil.</title>
        <authorList>
            <person name="Duran-Viseras A."/>
            <person name="Sanchez-Porro C."/>
            <person name="Ventosa A."/>
        </authorList>
    </citation>
    <scope>NUCLEOTIDE SEQUENCE</scope>
    <source>
        <strain evidence="3">F15B</strain>
    </source>
</reference>
<name>A0A8J8P8X0_9EURY</name>
<feature type="domain" description="DUF7351" evidence="2">
    <location>
        <begin position="108"/>
        <end position="295"/>
    </location>
</feature>
<dbReference type="EMBL" id="RKLU01000002">
    <property type="protein sequence ID" value="TQQ83090.1"/>
    <property type="molecule type" value="Genomic_DNA"/>
</dbReference>
<dbReference type="Pfam" id="PF24038">
    <property type="entry name" value="DUF7347"/>
    <property type="match status" value="1"/>
</dbReference>
<comment type="caution">
    <text evidence="3">The sequence shown here is derived from an EMBL/GenBank/DDBJ whole genome shotgun (WGS) entry which is preliminary data.</text>
</comment>
<evidence type="ECO:0000313" key="4">
    <source>
        <dbReference type="Proteomes" id="UP000705823"/>
    </source>
</evidence>
<dbReference type="RefSeq" id="WP_142979354.1">
    <property type="nucleotide sequence ID" value="NZ_RKLU01000002.1"/>
</dbReference>
<dbReference type="OrthoDB" id="8482at2157"/>
<organism evidence="3 4">
    <name type="scientific">Halonotius terrestris</name>
    <dbReference type="NCBI Taxonomy" id="2487750"/>
    <lineage>
        <taxon>Archaea</taxon>
        <taxon>Methanobacteriati</taxon>
        <taxon>Methanobacteriota</taxon>
        <taxon>Stenosarchaea group</taxon>
        <taxon>Halobacteria</taxon>
        <taxon>Halobacteriales</taxon>
        <taxon>Haloferacaceae</taxon>
        <taxon>Halonotius</taxon>
    </lineage>
</organism>
<gene>
    <name evidence="3" type="ORF">EGH24_06565</name>
</gene>
<dbReference type="InterPro" id="IPR055771">
    <property type="entry name" value="DUF7347"/>
</dbReference>
<proteinExistence type="predicted"/>
<feature type="domain" description="DUF7347" evidence="1">
    <location>
        <begin position="14"/>
        <end position="90"/>
    </location>
</feature>
<sequence>MLPADDGFRTDIDPQDAFQVFSHELRLETLYALWEASNYALSFSELQSAVEERDSGKFTYHLEQLTGHFVREDDSEYVLQYAGHRVIDAIQSGVFTASPTVEPTAAPGQCPHCDGTPTFEYDSHLATIACPECATKLIEYPFDPGGFQDRSPTEAIRTFDERTKHKWRLASGGTCFVCAGCVEVEYVDSPTEIDKHDRYEEYFAAGQPAILHLDCTHCSFYSFVPVGVRLLDSPAVLGRLASHGLDISTQYLWELPFVTDPATTTVQSRDPWHVEITVPTETGSLTVDLDHEATVESITESL</sequence>
<evidence type="ECO:0000259" key="1">
    <source>
        <dbReference type="Pfam" id="PF24038"/>
    </source>
</evidence>
<dbReference type="AlphaFoldDB" id="A0A8J8P8X0"/>
<keyword evidence="4" id="KW-1185">Reference proteome</keyword>
<evidence type="ECO:0000313" key="3">
    <source>
        <dbReference type="EMBL" id="TQQ83090.1"/>
    </source>
</evidence>
<dbReference type="Pfam" id="PF24042">
    <property type="entry name" value="DUF7351"/>
    <property type="match status" value="1"/>
</dbReference>
<dbReference type="InterPro" id="IPR055775">
    <property type="entry name" value="DUF7351"/>
</dbReference>